<keyword evidence="4" id="KW-1185">Reference proteome</keyword>
<dbReference type="GO" id="GO:0003743">
    <property type="term" value="F:translation initiation factor activity"/>
    <property type="evidence" value="ECO:0007669"/>
    <property type="project" value="UniProtKB-KW"/>
</dbReference>
<dbReference type="InterPro" id="IPR018862">
    <property type="entry name" value="eIF4E-T"/>
</dbReference>
<dbReference type="GO" id="GO:0036464">
    <property type="term" value="C:cytoplasmic ribonucleoprotein granule"/>
    <property type="evidence" value="ECO:0007669"/>
    <property type="project" value="UniProtKB-ARBA"/>
</dbReference>
<feature type="region of interest" description="Disordered" evidence="3">
    <location>
        <begin position="310"/>
        <end position="329"/>
    </location>
</feature>
<evidence type="ECO:0000256" key="1">
    <source>
        <dbReference type="ARBA" id="ARBA00004496"/>
    </source>
</evidence>
<evidence type="ECO:0000256" key="3">
    <source>
        <dbReference type="SAM" id="MobiDB-lite"/>
    </source>
</evidence>
<dbReference type="PANTHER" id="PTHR12269:SF1">
    <property type="entry name" value="EUKARYOTIC TRANSLATION INITIATION FACTOR 4E TRANSPORTER"/>
    <property type="match status" value="1"/>
</dbReference>
<evidence type="ECO:0000313" key="4">
    <source>
        <dbReference type="Proteomes" id="UP000504612"/>
    </source>
</evidence>
<evidence type="ECO:0000256" key="2">
    <source>
        <dbReference type="ARBA" id="ARBA00022490"/>
    </source>
</evidence>
<feature type="compositionally biased region" description="Low complexity" evidence="3">
    <location>
        <begin position="48"/>
        <end position="64"/>
    </location>
</feature>
<dbReference type="AlphaFoldDB" id="A0A6J1V5V2"/>
<dbReference type="GO" id="GO:0005634">
    <property type="term" value="C:nucleus"/>
    <property type="evidence" value="ECO:0007669"/>
    <property type="project" value="TreeGrafter"/>
</dbReference>
<dbReference type="PANTHER" id="PTHR12269">
    <property type="entry name" value="EUKARYOTIC TRANSLATION INITIATION FACTOR 4E TRANSPORTER"/>
    <property type="match status" value="1"/>
</dbReference>
<gene>
    <name evidence="5" type="primary">EIF4ENIF1</name>
</gene>
<evidence type="ECO:0000313" key="5">
    <source>
        <dbReference type="RefSeq" id="XP_026538672.1"/>
    </source>
</evidence>
<feature type="compositionally biased region" description="Basic and acidic residues" evidence="3">
    <location>
        <begin position="65"/>
        <end position="74"/>
    </location>
</feature>
<feature type="region of interest" description="Disordered" evidence="3">
    <location>
        <begin position="593"/>
        <end position="614"/>
    </location>
</feature>
<comment type="subcellular location">
    <subcellularLocation>
        <location evidence="1">Cytoplasm</location>
    </subcellularLocation>
</comment>
<dbReference type="KEGG" id="nss:113422140"/>
<dbReference type="Proteomes" id="UP000504612">
    <property type="component" value="Unplaced"/>
</dbReference>
<feature type="compositionally biased region" description="Polar residues" evidence="3">
    <location>
        <begin position="869"/>
        <end position="883"/>
    </location>
</feature>
<dbReference type="GO" id="GO:0017148">
    <property type="term" value="P:negative regulation of translation"/>
    <property type="evidence" value="ECO:0007669"/>
    <property type="project" value="TreeGrafter"/>
</dbReference>
<organism evidence="4 5">
    <name type="scientific">Notechis scutatus</name>
    <name type="common">mainland tiger snake</name>
    <dbReference type="NCBI Taxonomy" id="8663"/>
    <lineage>
        <taxon>Eukaryota</taxon>
        <taxon>Metazoa</taxon>
        <taxon>Chordata</taxon>
        <taxon>Craniata</taxon>
        <taxon>Vertebrata</taxon>
        <taxon>Euteleostomi</taxon>
        <taxon>Lepidosauria</taxon>
        <taxon>Squamata</taxon>
        <taxon>Bifurcata</taxon>
        <taxon>Unidentata</taxon>
        <taxon>Episquamata</taxon>
        <taxon>Toxicofera</taxon>
        <taxon>Serpentes</taxon>
        <taxon>Colubroidea</taxon>
        <taxon>Elapidae</taxon>
        <taxon>Hydrophiinae</taxon>
        <taxon>Notechis</taxon>
    </lineage>
</organism>
<keyword evidence="2" id="KW-0963">Cytoplasm</keyword>
<feature type="compositionally biased region" description="Low complexity" evidence="3">
    <location>
        <begin position="443"/>
        <end position="457"/>
    </location>
</feature>
<feature type="compositionally biased region" description="Basic and acidic residues" evidence="3">
    <location>
        <begin position="815"/>
        <end position="842"/>
    </location>
</feature>
<feature type="region of interest" description="Disordered" evidence="3">
    <location>
        <begin position="265"/>
        <end position="286"/>
    </location>
</feature>
<feature type="region of interest" description="Disordered" evidence="3">
    <location>
        <begin position="1"/>
        <end position="86"/>
    </location>
</feature>
<proteinExistence type="predicted"/>
<dbReference type="Pfam" id="PF10477">
    <property type="entry name" value="EIF4E-T"/>
    <property type="match status" value="1"/>
</dbReference>
<feature type="compositionally biased region" description="Low complexity" evidence="3">
    <location>
        <begin position="786"/>
        <end position="798"/>
    </location>
</feature>
<feature type="compositionally biased region" description="Basic and acidic residues" evidence="3">
    <location>
        <begin position="20"/>
        <end position="37"/>
    </location>
</feature>
<feature type="compositionally biased region" description="Basic and acidic residues" evidence="3">
    <location>
        <begin position="266"/>
        <end position="286"/>
    </location>
</feature>
<feature type="region of interest" description="Disordered" evidence="3">
    <location>
        <begin position="443"/>
        <end position="462"/>
    </location>
</feature>
<dbReference type="CTD" id="56478"/>
<feature type="region of interest" description="Disordered" evidence="3">
    <location>
        <begin position="815"/>
        <end position="909"/>
    </location>
</feature>
<feature type="compositionally biased region" description="Polar residues" evidence="3">
    <location>
        <begin position="593"/>
        <end position="611"/>
    </location>
</feature>
<dbReference type="RefSeq" id="XP_026538672.1">
    <property type="nucleotide sequence ID" value="XM_026682887.1"/>
</dbReference>
<name>A0A6J1V5V2_9SAUR</name>
<keyword evidence="5" id="KW-0648">Protein biosynthesis</keyword>
<dbReference type="GeneID" id="113422140"/>
<reference evidence="5" key="1">
    <citation type="submission" date="2025-08" db="UniProtKB">
        <authorList>
            <consortium name="RefSeq"/>
        </authorList>
    </citation>
    <scope>IDENTIFICATION</scope>
</reference>
<dbReference type="GO" id="GO:0003729">
    <property type="term" value="F:mRNA binding"/>
    <property type="evidence" value="ECO:0007669"/>
    <property type="project" value="TreeGrafter"/>
</dbReference>
<feature type="compositionally biased region" description="Polar residues" evidence="3">
    <location>
        <begin position="1011"/>
        <end position="1035"/>
    </location>
</feature>
<keyword evidence="5" id="KW-0396">Initiation factor</keyword>
<sequence>MRRTIKGEGWVTEAPVTAAEETRSGSRARTERRDKPSAARQGRTTDYGASAAATEAAAAAVPGPEGEKAGERRRPPGAREASPAAASPVLGLLAAGSSSTMDKRVGLAEAVNGDALLNMNIISTMKFPHRYTKEELLDIKEHPQSKQRPSCLSEKYDSEGVWDPEKWHASLYPNSGRTSPVESLKKELDSDRPALIRKIADPRERVKEDELDIVLSPQRRSFGGGCHVTAATGARRSGSPLEKENDCVRVIGGRRIGSGRIISARNFDKDHRSGEKDSRDVRERDRDREYKDKRFRRDYGDSKRLFGERRRNDSYTEEEPEWFSAGPTSQSETIELTGFDDKILEEEHKGRKRTRRRTTSLKEGIECNGGVAEEEELRTTHGQETAADQEVPREMVLPESAPGEFDFNEFFNLDKSVPGLASMIEDVLGEGSVSASRFSRWFSNPSRSGSRSSSLRSTPHEELERLAGLEQGILSPGQNSGNYFAPIPLEDHSENKVDILEMLQKAKVDLKPLLSSLSANKEKLRESTHSGVVLSVEEVEAGLKSLKMDQEGKTAAPFMAERTEETLNVADSRHFKDGDMSAFNKLVSTMKASGTLPSQPKVNQTSENPLISPSEMPGQAATKNILQEILGPSPSCRHTSSNVLSTLMGGLEPVPSLLAQRASSPPQPPISQMFPTRAASADYLRHRIPSPVGFGPGTQQLLTDPFQGIRKPVSPAAVTAAQMNALELQQAALEGLSLPHDLAMQMPNFYQPGFGKLQMDKNRDNFRNRQPRMTQSPASLGLRGNASSPPTTAASITSMLSPSFTPTSVIRKMYESKDKSKDEPHAAKLKSNEREEGPRTTEEGLLPSRSTDHVDQENSPSVAPKLASLQRSTCSTPLSQANRCTKEQDYRPKSTGRKTPTMASPVPGNTFLRPIHQVPLVPHVPMVRPAHQLPPGLVQRMLAQGIHPQHLPPLLQAGMIPPGVDLSHLQGVSAPLLGQPCYPLTTAGHPLLNPRSATPLQLAMIQQQLQRSGAGTQGSAVGVQTTPPPVSSRTGLSHMHSQLDHRAAAQRSSSPVGLAKWFGSDVLQQPLPSMPSKVISVDELEYRQ</sequence>
<accession>A0A6J1V5V2</accession>
<protein>
    <submittedName>
        <fullName evidence="5">Eukaryotic translation initiation factor 4E transporter isoform X1</fullName>
    </submittedName>
</protein>
<feature type="region of interest" description="Disordered" evidence="3">
    <location>
        <begin position="767"/>
        <end position="800"/>
    </location>
</feature>
<feature type="region of interest" description="Disordered" evidence="3">
    <location>
        <begin position="1011"/>
        <end position="1050"/>
    </location>
</feature>